<reference evidence="2" key="1">
    <citation type="journal article" date="2016" name="Nature">
        <title>Genome evolution in the allotetraploid frog Xenopus laevis.</title>
        <authorList>
            <person name="Session A.M."/>
            <person name="Uno Y."/>
            <person name="Kwon T."/>
            <person name="Chapman J.A."/>
            <person name="Toyoda A."/>
            <person name="Takahashi S."/>
            <person name="Fukui A."/>
            <person name="Hikosaka A."/>
            <person name="Suzuki A."/>
            <person name="Kondo M."/>
            <person name="van Heeringen S.J."/>
            <person name="Quigley I."/>
            <person name="Heinz S."/>
            <person name="Ogino H."/>
            <person name="Ochi H."/>
            <person name="Hellsten U."/>
            <person name="Lyons J.B."/>
            <person name="Simakov O."/>
            <person name="Putnam N."/>
            <person name="Stites J."/>
            <person name="Kuroki Y."/>
            <person name="Tanaka T."/>
            <person name="Michiue T."/>
            <person name="Watanabe M."/>
            <person name="Bogdanovic O."/>
            <person name="Lister R."/>
            <person name="Georgiou G."/>
            <person name="Paranjpe S.S."/>
            <person name="van Kruijsbergen I."/>
            <person name="Shu S."/>
            <person name="Carlson J."/>
            <person name="Kinoshita T."/>
            <person name="Ohta Y."/>
            <person name="Mawaribuchi S."/>
            <person name="Jenkins J."/>
            <person name="Grimwood J."/>
            <person name="Schmutz J."/>
            <person name="Mitros T."/>
            <person name="Mozaffari S.V."/>
            <person name="Suzuki Y."/>
            <person name="Haramoto Y."/>
            <person name="Yamamoto T.S."/>
            <person name="Takagi C."/>
            <person name="Heald R."/>
            <person name="Miller K."/>
            <person name="Haudenschild C."/>
            <person name="Kitzman J."/>
            <person name="Nakayama T."/>
            <person name="Izutsu Y."/>
            <person name="Robert J."/>
            <person name="Fortriede J."/>
            <person name="Burns K."/>
            <person name="Lotay V."/>
            <person name="Karimi K."/>
            <person name="Yasuoka Y."/>
            <person name="Dichmann D.S."/>
            <person name="Flajnik M.F."/>
            <person name="Houston D.W."/>
            <person name="Shendure J."/>
            <person name="DuPasquier L."/>
            <person name="Vize P.D."/>
            <person name="Zorn A.M."/>
            <person name="Ito M."/>
            <person name="Marcotte E.M."/>
            <person name="Wallingford J.B."/>
            <person name="Ito Y."/>
            <person name="Asashima M."/>
            <person name="Ueno N."/>
            <person name="Matsuda Y."/>
            <person name="Veenstra G.J."/>
            <person name="Fujiyama A."/>
            <person name="Harland R.M."/>
            <person name="Taira M."/>
            <person name="Rokhsar D.S."/>
        </authorList>
    </citation>
    <scope>NUCLEOTIDE SEQUENCE [LARGE SCALE GENOMIC DNA]</scope>
    <source>
        <strain evidence="2">J</strain>
    </source>
</reference>
<proteinExistence type="predicted"/>
<organism evidence="1 2">
    <name type="scientific">Xenopus laevis</name>
    <name type="common">African clawed frog</name>
    <dbReference type="NCBI Taxonomy" id="8355"/>
    <lineage>
        <taxon>Eukaryota</taxon>
        <taxon>Metazoa</taxon>
        <taxon>Chordata</taxon>
        <taxon>Craniata</taxon>
        <taxon>Vertebrata</taxon>
        <taxon>Euteleostomi</taxon>
        <taxon>Amphibia</taxon>
        <taxon>Batrachia</taxon>
        <taxon>Anura</taxon>
        <taxon>Pipoidea</taxon>
        <taxon>Pipidae</taxon>
        <taxon>Xenopodinae</taxon>
        <taxon>Xenopus</taxon>
        <taxon>Xenopus</taxon>
    </lineage>
</organism>
<evidence type="ECO:0000313" key="2">
    <source>
        <dbReference type="Proteomes" id="UP000694892"/>
    </source>
</evidence>
<sequence length="110" mass="12384">MLTRWACHVTTLPPVTLPNVPTDSVRLVGKIIFKMHQNPDAASELYTICDLQSHIKEASEEVQDGPRHLATALQLYLKEKIQDISQLPPGFQVLEYFGKVSAKIRFLSNP</sequence>
<dbReference type="Proteomes" id="UP000694892">
    <property type="component" value="Chromosome 5S"/>
</dbReference>
<accession>A0A974HH91</accession>
<dbReference type="EMBL" id="CM004475">
    <property type="protein sequence ID" value="OCT77944.1"/>
    <property type="molecule type" value="Genomic_DNA"/>
</dbReference>
<protein>
    <submittedName>
        <fullName evidence="1">Uncharacterized protein</fullName>
    </submittedName>
</protein>
<dbReference type="AlphaFoldDB" id="A0A974HH91"/>
<gene>
    <name evidence="1" type="ORF">XELAEV_18029041mg</name>
</gene>
<dbReference type="Gene3D" id="1.10.220.160">
    <property type="match status" value="1"/>
</dbReference>
<name>A0A974HH91_XENLA</name>
<evidence type="ECO:0000313" key="1">
    <source>
        <dbReference type="EMBL" id="OCT77944.1"/>
    </source>
</evidence>